<feature type="domain" description="Myb/SANT-like DNA-binding" evidence="2">
    <location>
        <begin position="7"/>
        <end position="88"/>
    </location>
</feature>
<feature type="compositionally biased region" description="Acidic residues" evidence="1">
    <location>
        <begin position="103"/>
        <end position="115"/>
    </location>
</feature>
<keyword evidence="4" id="KW-1185">Reference proteome</keyword>
<dbReference type="PhylomeDB" id="B4LLF9"/>
<feature type="region of interest" description="Disordered" evidence="1">
    <location>
        <begin position="503"/>
        <end position="541"/>
    </location>
</feature>
<protein>
    <recommendedName>
        <fullName evidence="2">Myb/SANT-like DNA-binding domain-containing protein</fullName>
    </recommendedName>
</protein>
<gene>
    <name evidence="3" type="primary">Dvir\GJ22312</name>
    <name evidence="3" type="ORF">Dvir_GJ22312</name>
</gene>
<dbReference type="KEGG" id="dvi:6627039"/>
<dbReference type="FunCoup" id="B4LLF9">
    <property type="interactions" value="1"/>
</dbReference>
<dbReference type="Proteomes" id="UP000008792">
    <property type="component" value="Unassembled WGS sequence"/>
</dbReference>
<dbReference type="OrthoDB" id="691673at2759"/>
<evidence type="ECO:0000256" key="1">
    <source>
        <dbReference type="SAM" id="MobiDB-lite"/>
    </source>
</evidence>
<sequence length="627" mass="71823">MTTFDSNGWNVDETVTLIGIIKSLKEVNGPGKLDWQHVANQLVESKTTPNGLSRSILELRDRFKKLRNDYFTARYRNRSCQYYNYLNDLLSDELSPRKQRAETEEDEPEEQELELDPAEDIKVEHKYAHTLQLECNGDTTNPGCAVKVPLRCKWVEGEVEAFLNIIIKHKLQAPLLRKRNAKVFKLLAREMAKRGFVKRPDQLRVKYHQLRRQYAKAKNGGETFEHFEDMHALLNGSVQHGESSAGEGESDSNDSGEEDVDAANGSESESEGALVSAAIPSNARVKWAEGEVDVFLDIITSMGLQSALLRKRNAKIFKLLSKEMAKRSFDKAPEKLRIKFQHLRRQYNKAKNGTGESFEHFEAMHQLLNPAKKSSADTEPNYSSGSESDYIYSDDIDAETTRPNRHPDTYYWTDHEVDAFLAIIKQQNLFRALDGSKKRNFKTLAYISNILAKQSYQRTPHQLRNKLRLLLRRYREVKKDGIKNVRMLPRHFEMFDDLMQKKRTTKTQATGSVTAASTNQAGTKSAALESDSDASSSGSSCDLLRAAAESEEYEDTFELPPEPTPLEVLTNISEGQKQLLSTLTESHERFLRQQREMQTQFLHEMSNIMRQEREATFQMLRELIQPK</sequence>
<proteinExistence type="predicted"/>
<dbReference type="HOGENOM" id="CLU_521014_0_0_1"/>
<dbReference type="PANTHER" id="PTHR47595:SF1">
    <property type="entry name" value="MYB_SANT-LIKE DNA-BINDING DOMAIN-CONTAINING PROTEIN"/>
    <property type="match status" value="1"/>
</dbReference>
<feature type="compositionally biased region" description="Polar residues" evidence="1">
    <location>
        <begin position="506"/>
        <end position="523"/>
    </location>
</feature>
<dbReference type="EMBL" id="CH940648">
    <property type="protein sequence ID" value="EDW61911.1"/>
    <property type="molecule type" value="Genomic_DNA"/>
</dbReference>
<evidence type="ECO:0000313" key="3">
    <source>
        <dbReference type="EMBL" id="EDW61911.1"/>
    </source>
</evidence>
<dbReference type="OMA" id="HFEAMRQ"/>
<feature type="compositionally biased region" description="Low complexity" evidence="1">
    <location>
        <begin position="525"/>
        <end position="541"/>
    </location>
</feature>
<dbReference type="eggNOG" id="KOG4282">
    <property type="taxonomic scope" value="Eukaryota"/>
</dbReference>
<feature type="compositionally biased region" description="Acidic residues" evidence="1">
    <location>
        <begin position="248"/>
        <end position="261"/>
    </location>
</feature>
<dbReference type="InterPro" id="IPR044822">
    <property type="entry name" value="Myb_DNA-bind_4"/>
</dbReference>
<dbReference type="Gene3D" id="1.10.10.60">
    <property type="entry name" value="Homeodomain-like"/>
    <property type="match status" value="3"/>
</dbReference>
<dbReference type="Pfam" id="PF13837">
    <property type="entry name" value="Myb_DNA-bind_4"/>
    <property type="match status" value="4"/>
</dbReference>
<evidence type="ECO:0000259" key="2">
    <source>
        <dbReference type="Pfam" id="PF13837"/>
    </source>
</evidence>
<dbReference type="PANTHER" id="PTHR47595">
    <property type="entry name" value="HEAT SHOCK 70 KDA PROTEIN 14"/>
    <property type="match status" value="1"/>
</dbReference>
<evidence type="ECO:0000313" key="4">
    <source>
        <dbReference type="Proteomes" id="UP000008792"/>
    </source>
</evidence>
<feature type="domain" description="Myb/SANT-like DNA-binding" evidence="2">
    <location>
        <begin position="151"/>
        <end position="233"/>
    </location>
</feature>
<organism evidence="3 4">
    <name type="scientific">Drosophila virilis</name>
    <name type="common">Fruit fly</name>
    <dbReference type="NCBI Taxonomy" id="7244"/>
    <lineage>
        <taxon>Eukaryota</taxon>
        <taxon>Metazoa</taxon>
        <taxon>Ecdysozoa</taxon>
        <taxon>Arthropoda</taxon>
        <taxon>Hexapoda</taxon>
        <taxon>Insecta</taxon>
        <taxon>Pterygota</taxon>
        <taxon>Neoptera</taxon>
        <taxon>Endopterygota</taxon>
        <taxon>Diptera</taxon>
        <taxon>Brachycera</taxon>
        <taxon>Muscomorpha</taxon>
        <taxon>Ephydroidea</taxon>
        <taxon>Drosophilidae</taxon>
        <taxon>Drosophila</taxon>
    </lineage>
</organism>
<name>B4LLF9_DROVI</name>
<feature type="domain" description="Myb/SANT-like DNA-binding" evidence="2">
    <location>
        <begin position="411"/>
        <end position="498"/>
    </location>
</feature>
<dbReference type="InParanoid" id="B4LLF9"/>
<dbReference type="AlphaFoldDB" id="B4LLF9"/>
<accession>B4LLF9</accession>
<feature type="domain" description="Myb/SANT-like DNA-binding" evidence="2">
    <location>
        <begin position="284"/>
        <end position="367"/>
    </location>
</feature>
<feature type="region of interest" description="Disordered" evidence="1">
    <location>
        <begin position="239"/>
        <end position="275"/>
    </location>
</feature>
<reference evidence="3 4" key="1">
    <citation type="journal article" date="2007" name="Nature">
        <title>Evolution of genes and genomes on the Drosophila phylogeny.</title>
        <authorList>
            <consortium name="Drosophila 12 Genomes Consortium"/>
            <person name="Clark A.G."/>
            <person name="Eisen M.B."/>
            <person name="Smith D.R."/>
            <person name="Bergman C.M."/>
            <person name="Oliver B."/>
            <person name="Markow T.A."/>
            <person name="Kaufman T.C."/>
            <person name="Kellis M."/>
            <person name="Gelbart W."/>
            <person name="Iyer V.N."/>
            <person name="Pollard D.A."/>
            <person name="Sackton T.B."/>
            <person name="Larracuente A.M."/>
            <person name="Singh N.D."/>
            <person name="Abad J.P."/>
            <person name="Abt D.N."/>
            <person name="Adryan B."/>
            <person name="Aguade M."/>
            <person name="Akashi H."/>
            <person name="Anderson W.W."/>
            <person name="Aquadro C.F."/>
            <person name="Ardell D.H."/>
            <person name="Arguello R."/>
            <person name="Artieri C.G."/>
            <person name="Barbash D.A."/>
            <person name="Barker D."/>
            <person name="Barsanti P."/>
            <person name="Batterham P."/>
            <person name="Batzoglou S."/>
            <person name="Begun D."/>
            <person name="Bhutkar A."/>
            <person name="Blanco E."/>
            <person name="Bosak S.A."/>
            <person name="Bradley R.K."/>
            <person name="Brand A.D."/>
            <person name="Brent M.R."/>
            <person name="Brooks A.N."/>
            <person name="Brown R.H."/>
            <person name="Butlin R.K."/>
            <person name="Caggese C."/>
            <person name="Calvi B.R."/>
            <person name="Bernardo de Carvalho A."/>
            <person name="Caspi A."/>
            <person name="Castrezana S."/>
            <person name="Celniker S.E."/>
            <person name="Chang J.L."/>
            <person name="Chapple C."/>
            <person name="Chatterji S."/>
            <person name="Chinwalla A."/>
            <person name="Civetta A."/>
            <person name="Clifton S.W."/>
            <person name="Comeron J.M."/>
            <person name="Costello J.C."/>
            <person name="Coyne J.A."/>
            <person name="Daub J."/>
            <person name="David R.G."/>
            <person name="Delcher A.L."/>
            <person name="Delehaunty K."/>
            <person name="Do C.B."/>
            <person name="Ebling H."/>
            <person name="Edwards K."/>
            <person name="Eickbush T."/>
            <person name="Evans J.D."/>
            <person name="Filipski A."/>
            <person name="Findeiss S."/>
            <person name="Freyhult E."/>
            <person name="Fulton L."/>
            <person name="Fulton R."/>
            <person name="Garcia A.C."/>
            <person name="Gardiner A."/>
            <person name="Garfield D.A."/>
            <person name="Garvin B.E."/>
            <person name="Gibson G."/>
            <person name="Gilbert D."/>
            <person name="Gnerre S."/>
            <person name="Godfrey J."/>
            <person name="Good R."/>
            <person name="Gotea V."/>
            <person name="Gravely B."/>
            <person name="Greenberg A.J."/>
            <person name="Griffiths-Jones S."/>
            <person name="Gross S."/>
            <person name="Guigo R."/>
            <person name="Gustafson E.A."/>
            <person name="Haerty W."/>
            <person name="Hahn M.W."/>
            <person name="Halligan D.L."/>
            <person name="Halpern A.L."/>
            <person name="Halter G.M."/>
            <person name="Han M.V."/>
            <person name="Heger A."/>
            <person name="Hillier L."/>
            <person name="Hinrichs A.S."/>
            <person name="Holmes I."/>
            <person name="Hoskins R.A."/>
            <person name="Hubisz M.J."/>
            <person name="Hultmark D."/>
            <person name="Huntley M.A."/>
            <person name="Jaffe D.B."/>
            <person name="Jagadeeshan S."/>
            <person name="Jeck W.R."/>
            <person name="Johnson J."/>
            <person name="Jones C.D."/>
            <person name="Jordan W.C."/>
            <person name="Karpen G.H."/>
            <person name="Kataoka E."/>
            <person name="Keightley P.D."/>
            <person name="Kheradpour P."/>
            <person name="Kirkness E.F."/>
            <person name="Koerich L.B."/>
            <person name="Kristiansen K."/>
            <person name="Kudrna D."/>
            <person name="Kulathinal R.J."/>
            <person name="Kumar S."/>
            <person name="Kwok R."/>
            <person name="Lander E."/>
            <person name="Langley C.H."/>
            <person name="Lapoint R."/>
            <person name="Lazzaro B.P."/>
            <person name="Lee S.J."/>
            <person name="Levesque L."/>
            <person name="Li R."/>
            <person name="Lin C.F."/>
            <person name="Lin M.F."/>
            <person name="Lindblad-Toh K."/>
            <person name="Llopart A."/>
            <person name="Long M."/>
            <person name="Low L."/>
            <person name="Lozovsky E."/>
            <person name="Lu J."/>
            <person name="Luo M."/>
            <person name="Machado C.A."/>
            <person name="Makalowski W."/>
            <person name="Marzo M."/>
            <person name="Matsuda M."/>
            <person name="Matzkin L."/>
            <person name="McAllister B."/>
            <person name="McBride C.S."/>
            <person name="McKernan B."/>
            <person name="McKernan K."/>
            <person name="Mendez-Lago M."/>
            <person name="Minx P."/>
            <person name="Mollenhauer M.U."/>
            <person name="Montooth K."/>
            <person name="Mount S.M."/>
            <person name="Mu X."/>
            <person name="Myers E."/>
            <person name="Negre B."/>
            <person name="Newfeld S."/>
            <person name="Nielsen R."/>
            <person name="Noor M.A."/>
            <person name="O'Grady P."/>
            <person name="Pachter L."/>
            <person name="Papaceit M."/>
            <person name="Parisi M.J."/>
            <person name="Parisi M."/>
            <person name="Parts L."/>
            <person name="Pedersen J.S."/>
            <person name="Pesole G."/>
            <person name="Phillippy A.M."/>
            <person name="Ponting C.P."/>
            <person name="Pop M."/>
            <person name="Porcelli D."/>
            <person name="Powell J.R."/>
            <person name="Prohaska S."/>
            <person name="Pruitt K."/>
            <person name="Puig M."/>
            <person name="Quesneville H."/>
            <person name="Ram K.R."/>
            <person name="Rand D."/>
            <person name="Rasmussen M.D."/>
            <person name="Reed L.K."/>
            <person name="Reenan R."/>
            <person name="Reily A."/>
            <person name="Remington K.A."/>
            <person name="Rieger T.T."/>
            <person name="Ritchie M.G."/>
            <person name="Robin C."/>
            <person name="Rogers Y.H."/>
            <person name="Rohde C."/>
            <person name="Rozas J."/>
            <person name="Rubenfield M.J."/>
            <person name="Ruiz A."/>
            <person name="Russo S."/>
            <person name="Salzberg S.L."/>
            <person name="Sanchez-Gracia A."/>
            <person name="Saranga D.J."/>
            <person name="Sato H."/>
            <person name="Schaeffer S.W."/>
            <person name="Schatz M.C."/>
            <person name="Schlenke T."/>
            <person name="Schwartz R."/>
            <person name="Segarra C."/>
            <person name="Singh R.S."/>
            <person name="Sirot L."/>
            <person name="Sirota M."/>
            <person name="Sisneros N.B."/>
            <person name="Smith C.D."/>
            <person name="Smith T.F."/>
            <person name="Spieth J."/>
            <person name="Stage D.E."/>
            <person name="Stark A."/>
            <person name="Stephan W."/>
            <person name="Strausberg R.L."/>
            <person name="Strempel S."/>
            <person name="Sturgill D."/>
            <person name="Sutton G."/>
            <person name="Sutton G.G."/>
            <person name="Tao W."/>
            <person name="Teichmann S."/>
            <person name="Tobari Y.N."/>
            <person name="Tomimura Y."/>
            <person name="Tsolas J.M."/>
            <person name="Valente V.L."/>
            <person name="Venter E."/>
            <person name="Venter J.C."/>
            <person name="Vicario S."/>
            <person name="Vieira F.G."/>
            <person name="Vilella A.J."/>
            <person name="Villasante A."/>
            <person name="Walenz B."/>
            <person name="Wang J."/>
            <person name="Wasserman M."/>
            <person name="Watts T."/>
            <person name="Wilson D."/>
            <person name="Wilson R.K."/>
            <person name="Wing R.A."/>
            <person name="Wolfner M.F."/>
            <person name="Wong A."/>
            <person name="Wong G.K."/>
            <person name="Wu C.I."/>
            <person name="Wu G."/>
            <person name="Yamamoto D."/>
            <person name="Yang H.P."/>
            <person name="Yang S.P."/>
            <person name="Yorke J.A."/>
            <person name="Yoshida K."/>
            <person name="Zdobnov E."/>
            <person name="Zhang P."/>
            <person name="Zhang Y."/>
            <person name="Zimin A.V."/>
            <person name="Baldwin J."/>
            <person name="Abdouelleil A."/>
            <person name="Abdulkadir J."/>
            <person name="Abebe A."/>
            <person name="Abera B."/>
            <person name="Abreu J."/>
            <person name="Acer S.C."/>
            <person name="Aftuck L."/>
            <person name="Alexander A."/>
            <person name="An P."/>
            <person name="Anderson E."/>
            <person name="Anderson S."/>
            <person name="Arachi H."/>
            <person name="Azer M."/>
            <person name="Bachantsang P."/>
            <person name="Barry A."/>
            <person name="Bayul T."/>
            <person name="Berlin A."/>
            <person name="Bessette D."/>
            <person name="Bloom T."/>
            <person name="Blye J."/>
            <person name="Boguslavskiy L."/>
            <person name="Bonnet C."/>
            <person name="Boukhgalter B."/>
            <person name="Bourzgui I."/>
            <person name="Brown A."/>
            <person name="Cahill P."/>
            <person name="Channer S."/>
            <person name="Cheshatsang Y."/>
            <person name="Chuda L."/>
            <person name="Citroen M."/>
            <person name="Collymore A."/>
            <person name="Cooke P."/>
            <person name="Costello M."/>
            <person name="D'Aco K."/>
            <person name="Daza R."/>
            <person name="De Haan G."/>
            <person name="DeGray S."/>
            <person name="DeMaso C."/>
            <person name="Dhargay N."/>
            <person name="Dooley K."/>
            <person name="Dooley E."/>
            <person name="Doricent M."/>
            <person name="Dorje P."/>
            <person name="Dorjee K."/>
            <person name="Dupes A."/>
            <person name="Elong R."/>
            <person name="Falk J."/>
            <person name="Farina A."/>
            <person name="Faro S."/>
            <person name="Ferguson D."/>
            <person name="Fisher S."/>
            <person name="Foley C.D."/>
            <person name="Franke A."/>
            <person name="Friedrich D."/>
            <person name="Gadbois L."/>
            <person name="Gearin G."/>
            <person name="Gearin C.R."/>
            <person name="Giannoukos G."/>
            <person name="Goode T."/>
            <person name="Graham J."/>
            <person name="Grandbois E."/>
            <person name="Grewal S."/>
            <person name="Gyaltsen K."/>
            <person name="Hafez N."/>
            <person name="Hagos B."/>
            <person name="Hall J."/>
            <person name="Henson C."/>
            <person name="Hollinger A."/>
            <person name="Honan T."/>
            <person name="Huard M.D."/>
            <person name="Hughes L."/>
            <person name="Hurhula B."/>
            <person name="Husby M.E."/>
            <person name="Kamat A."/>
            <person name="Kanga B."/>
            <person name="Kashin S."/>
            <person name="Khazanovich D."/>
            <person name="Kisner P."/>
            <person name="Lance K."/>
            <person name="Lara M."/>
            <person name="Lee W."/>
            <person name="Lennon N."/>
            <person name="Letendre F."/>
            <person name="LeVine R."/>
            <person name="Lipovsky A."/>
            <person name="Liu X."/>
            <person name="Liu J."/>
            <person name="Liu S."/>
            <person name="Lokyitsang T."/>
            <person name="Lokyitsang Y."/>
            <person name="Lubonja R."/>
            <person name="Lui A."/>
            <person name="MacDonald P."/>
            <person name="Magnisalis V."/>
            <person name="Maru K."/>
            <person name="Matthews C."/>
            <person name="McCusker W."/>
            <person name="McDonough S."/>
            <person name="Mehta T."/>
            <person name="Meldrim J."/>
            <person name="Meneus L."/>
            <person name="Mihai O."/>
            <person name="Mihalev A."/>
            <person name="Mihova T."/>
            <person name="Mittelman R."/>
            <person name="Mlenga V."/>
            <person name="Montmayeur A."/>
            <person name="Mulrain L."/>
            <person name="Navidi A."/>
            <person name="Naylor J."/>
            <person name="Negash T."/>
            <person name="Nguyen T."/>
            <person name="Nguyen N."/>
            <person name="Nicol R."/>
            <person name="Norbu C."/>
            <person name="Norbu N."/>
            <person name="Novod N."/>
            <person name="O'Neill B."/>
            <person name="Osman S."/>
            <person name="Markiewicz E."/>
            <person name="Oyono O.L."/>
            <person name="Patti C."/>
            <person name="Phunkhang P."/>
            <person name="Pierre F."/>
            <person name="Priest M."/>
            <person name="Raghuraman S."/>
            <person name="Rege F."/>
            <person name="Reyes R."/>
            <person name="Rise C."/>
            <person name="Rogov P."/>
            <person name="Ross K."/>
            <person name="Ryan E."/>
            <person name="Settipalli S."/>
            <person name="Shea T."/>
            <person name="Sherpa N."/>
            <person name="Shi L."/>
            <person name="Shih D."/>
            <person name="Sparrow T."/>
            <person name="Spaulding J."/>
            <person name="Stalker J."/>
            <person name="Stange-Thomann N."/>
            <person name="Stavropoulos S."/>
            <person name="Stone C."/>
            <person name="Strader C."/>
            <person name="Tesfaye S."/>
            <person name="Thomson T."/>
            <person name="Thoulutsang Y."/>
            <person name="Thoulutsang D."/>
            <person name="Topham K."/>
            <person name="Topping I."/>
            <person name="Tsamla T."/>
            <person name="Vassiliev H."/>
            <person name="Vo A."/>
            <person name="Wangchuk T."/>
            <person name="Wangdi T."/>
            <person name="Weiand M."/>
            <person name="Wilkinson J."/>
            <person name="Wilson A."/>
            <person name="Yadav S."/>
            <person name="Young G."/>
            <person name="Yu Q."/>
            <person name="Zembek L."/>
            <person name="Zhong D."/>
            <person name="Zimmer A."/>
            <person name="Zwirko Z."/>
            <person name="Jaffe D.B."/>
            <person name="Alvarez P."/>
            <person name="Brockman W."/>
            <person name="Butler J."/>
            <person name="Chin C."/>
            <person name="Gnerre S."/>
            <person name="Grabherr M."/>
            <person name="Kleber M."/>
            <person name="Mauceli E."/>
            <person name="MacCallum I."/>
        </authorList>
    </citation>
    <scope>NUCLEOTIDE SEQUENCE [LARGE SCALE GENOMIC DNA]</scope>
    <source>
        <strain evidence="4">Tucson 15010-1051.87</strain>
    </source>
</reference>
<feature type="region of interest" description="Disordered" evidence="1">
    <location>
        <begin position="96"/>
        <end position="115"/>
    </location>
</feature>